<feature type="compositionally biased region" description="Basic and acidic residues" evidence="1">
    <location>
        <begin position="478"/>
        <end position="494"/>
    </location>
</feature>
<protein>
    <submittedName>
        <fullName evidence="2">Uncharacterized protein</fullName>
    </submittedName>
</protein>
<feature type="region of interest" description="Disordered" evidence="1">
    <location>
        <begin position="1011"/>
        <end position="1031"/>
    </location>
</feature>
<dbReference type="EMBL" id="KB446558">
    <property type="protein sequence ID" value="EME82535.1"/>
    <property type="molecule type" value="Genomic_DNA"/>
</dbReference>
<dbReference type="Proteomes" id="UP000016932">
    <property type="component" value="Unassembled WGS sequence"/>
</dbReference>
<organism evidence="2 3">
    <name type="scientific">Pseudocercospora fijiensis (strain CIRAD86)</name>
    <name type="common">Black leaf streak disease fungus</name>
    <name type="synonym">Mycosphaerella fijiensis</name>
    <dbReference type="NCBI Taxonomy" id="383855"/>
    <lineage>
        <taxon>Eukaryota</taxon>
        <taxon>Fungi</taxon>
        <taxon>Dikarya</taxon>
        <taxon>Ascomycota</taxon>
        <taxon>Pezizomycotina</taxon>
        <taxon>Dothideomycetes</taxon>
        <taxon>Dothideomycetidae</taxon>
        <taxon>Mycosphaerellales</taxon>
        <taxon>Mycosphaerellaceae</taxon>
        <taxon>Pseudocercospora</taxon>
    </lineage>
</organism>
<dbReference type="HOGENOM" id="CLU_283719_0_0_1"/>
<dbReference type="RefSeq" id="XP_007926042.1">
    <property type="nucleotide sequence ID" value="XM_007927851.1"/>
</dbReference>
<gene>
    <name evidence="2" type="ORF">MYCFIDRAFT_174105</name>
</gene>
<feature type="region of interest" description="Disordered" evidence="1">
    <location>
        <begin position="463"/>
        <end position="494"/>
    </location>
</feature>
<dbReference type="KEGG" id="pfj:MYCFIDRAFT_174105"/>
<proteinExistence type="predicted"/>
<evidence type="ECO:0000313" key="3">
    <source>
        <dbReference type="Proteomes" id="UP000016932"/>
    </source>
</evidence>
<evidence type="ECO:0000313" key="2">
    <source>
        <dbReference type="EMBL" id="EME82535.1"/>
    </source>
</evidence>
<dbReference type="GeneID" id="19333125"/>
<evidence type="ECO:0000256" key="1">
    <source>
        <dbReference type="SAM" id="MobiDB-lite"/>
    </source>
</evidence>
<dbReference type="AlphaFoldDB" id="M2YXX8"/>
<dbReference type="VEuPathDB" id="FungiDB:MYCFIDRAFT_174105"/>
<sequence>MRRSNGMCNASRGSVDVQWRRGVGRGGRGGRALGPWEREVSWAHFRCRGRIRLGSARGPKRWRQPGTYTEPQLPARAPVDTVTCAAKSHVTSAMRHSNHRIVRLIGCILSKGKLTCLTEKRPKANQPRMTQNTSPTMSKRTSLAANGANKTSNPKVSSIKCLRQTESETFSPSFYLSSVRSDRLSIVNTSRSIILESPASRSQIPPIVRRRHCKSIHASGKVLSAVQESIRRSIDRAKVDTVDTLSIVGPRSANLGSQQLRYNAIIIASVRHVSPISEEVLRLIGVFAAGEASTGELALVDDTAITARTVVEIDVYPPSSGITIAFITTSQPVQTEPAHQFQLTAPQYADPSTGNSGAWEELLWDKIRSKSNDSVDGVGSIDQPIATVVPDSLNVCIPLDGTRGRKDTSIHLDRDWDGKLTLFVVAVAVFLLLGGGGVEMTLEELDDDEVRLNLRVPESMSWRKNREAPIKSEGAQYKQDDELPRSQNRESSSRDKNGWISKLFIRERLTKQNLVHACCIFHLRAKTSCQVSVHEAEAANGQLQALKEKSGRAHRARGSGGICRSSLSLQVSRCRVRGKAKTLSLLSFKKRVKGRQAYSPVIDVSKIQNLEPMKDLRGSRRWSSSRAVHRSVGIQEINQRKTQMRTMIPQGLCYPQVSRVRRYSKSRRCARSRPTESQQNTASSKREYIRCSWRSNTRDRFKRHFIRVRSRAIEESVELGIENSKQALGTYVVVGDGVVVLSKVSRRKKDELRCAIPRQPRSLQEVILTWCLGETKAMLPTCSSFKTLFNRGNTYVVSGNELLQQRNRNFAYVVVLLQKSAKVRFRADGTHTWWYLAETWCWQKVSKAWRYETIFAYVVNHDGSSYIRRRDRRYHRKLIDLDRSNLARIKITIELDAFANNASAFEVAVTSAIAKRVGCTEPGKALAASDAITLDVALLERKSTSSRGVHVAGWTASPVLPPKDLTPSAKAQVGAGAALELLSLELLVVVVDVVVVIVVVVASADEIEEDSLDEADEELDDSLDDSLDDDEEEMLDSLEDAEEEALDDELDSDETELEVLLLSLETEELSLEVELGSIGDELDEVVVCITISELPLW</sequence>
<accession>M2YXX8</accession>
<reference evidence="2 3" key="1">
    <citation type="journal article" date="2012" name="PLoS Pathog.">
        <title>Diverse lifestyles and strategies of plant pathogenesis encoded in the genomes of eighteen Dothideomycetes fungi.</title>
        <authorList>
            <person name="Ohm R.A."/>
            <person name="Feau N."/>
            <person name="Henrissat B."/>
            <person name="Schoch C.L."/>
            <person name="Horwitz B.A."/>
            <person name="Barry K.W."/>
            <person name="Condon B.J."/>
            <person name="Copeland A.C."/>
            <person name="Dhillon B."/>
            <person name="Glaser F."/>
            <person name="Hesse C.N."/>
            <person name="Kosti I."/>
            <person name="LaButti K."/>
            <person name="Lindquist E.A."/>
            <person name="Lucas S."/>
            <person name="Salamov A.A."/>
            <person name="Bradshaw R.E."/>
            <person name="Ciuffetti L."/>
            <person name="Hamelin R.C."/>
            <person name="Kema G.H.J."/>
            <person name="Lawrence C."/>
            <person name="Scott J.A."/>
            <person name="Spatafora J.W."/>
            <person name="Turgeon B.G."/>
            <person name="de Wit P.J.G.M."/>
            <person name="Zhong S."/>
            <person name="Goodwin S.B."/>
            <person name="Grigoriev I.V."/>
        </authorList>
    </citation>
    <scope>NUCLEOTIDE SEQUENCE [LARGE SCALE GENOMIC DNA]</scope>
    <source>
        <strain evidence="2 3">CIRAD86</strain>
    </source>
</reference>
<name>M2YXX8_PSEFD</name>
<keyword evidence="3" id="KW-1185">Reference proteome</keyword>